<keyword evidence="3 6" id="KW-0808">Transferase</keyword>
<evidence type="ECO:0000259" key="5">
    <source>
        <dbReference type="Pfam" id="PF10672"/>
    </source>
</evidence>
<dbReference type="CDD" id="cd02440">
    <property type="entry name" value="AdoMet_MTases"/>
    <property type="match status" value="1"/>
</dbReference>
<dbReference type="Gene3D" id="3.40.50.150">
    <property type="entry name" value="Vaccinia Virus protein VP39"/>
    <property type="match status" value="1"/>
</dbReference>
<keyword evidence="2 6" id="KW-0489">Methyltransferase</keyword>
<keyword evidence="1" id="KW-0698">rRNA processing</keyword>
<proteinExistence type="predicted"/>
<evidence type="ECO:0000256" key="1">
    <source>
        <dbReference type="ARBA" id="ARBA00022552"/>
    </source>
</evidence>
<dbReference type="Gene3D" id="3.30.750.80">
    <property type="entry name" value="RNA methyltransferase domain (HRMD) like"/>
    <property type="match status" value="1"/>
</dbReference>
<feature type="domain" description="S-adenosylmethionine-dependent methyltransferase" evidence="5">
    <location>
        <begin position="112"/>
        <end position="312"/>
    </location>
</feature>
<dbReference type="AlphaFoldDB" id="A0A0P0L492"/>
<keyword evidence="4" id="KW-0949">S-adenosyl-L-methionine</keyword>
<dbReference type="PANTHER" id="PTHR43042:SF3">
    <property type="entry name" value="RIBOSOMAL RNA LARGE SUBUNIT METHYLTRANSFERASE YWBD-RELATED"/>
    <property type="match status" value="1"/>
</dbReference>
<dbReference type="InterPro" id="IPR019614">
    <property type="entry name" value="SAM-dep_methyl-trfase"/>
</dbReference>
<sequence>MAIKWRELIEKAWNDRKVLHESDEFDCWRVFHGYTEGVKGVVIEKFGTMALVEYKDDISEDLDEIKNALLQHFPFTLILVKGNQSIGLRLKDRMFAIHGNISAAPEFAEEYGVYYALLPDTMHNCGLYLDARPVRKWLADNSEGRRVLNLFSFTGSLGIAALKGHAKAVVHLDRSKHLLSRIQKSYEKNGFDLGTRSFVQGDIYKHLPKAIKRGQTFDGIILDPPPKLRKSPHSTRQSKGQDFSGLVSLCSKLLNPGGWLICMFHRFDATWNESDAEIIESSTNTLKMINRFTSECDFPDDDIDRKLRVTVFEKI</sequence>
<dbReference type="GO" id="GO:0008168">
    <property type="term" value="F:methyltransferase activity"/>
    <property type="evidence" value="ECO:0007669"/>
    <property type="project" value="UniProtKB-KW"/>
</dbReference>
<dbReference type="GO" id="GO:0032259">
    <property type="term" value="P:methylation"/>
    <property type="evidence" value="ECO:0007669"/>
    <property type="project" value="UniProtKB-KW"/>
</dbReference>
<name>A0A0P0L492_9GAMM</name>
<evidence type="ECO:0000256" key="2">
    <source>
        <dbReference type="ARBA" id="ARBA00022603"/>
    </source>
</evidence>
<evidence type="ECO:0000256" key="3">
    <source>
        <dbReference type="ARBA" id="ARBA00022679"/>
    </source>
</evidence>
<dbReference type="GO" id="GO:0006364">
    <property type="term" value="P:rRNA processing"/>
    <property type="evidence" value="ECO:0007669"/>
    <property type="project" value="UniProtKB-KW"/>
</dbReference>
<protein>
    <submittedName>
        <fullName evidence="6">Methyltransferase</fullName>
    </submittedName>
</protein>
<dbReference type="SUPFAM" id="SSF53335">
    <property type="entry name" value="S-adenosyl-L-methionine-dependent methyltransferases"/>
    <property type="match status" value="1"/>
</dbReference>
<accession>A0A0P0L492</accession>
<dbReference type="InterPro" id="IPR029063">
    <property type="entry name" value="SAM-dependent_MTases_sf"/>
</dbReference>
<dbReference type="Pfam" id="PF10672">
    <property type="entry name" value="Methyltrans_SAM"/>
    <property type="match status" value="1"/>
</dbReference>
<organism evidence="6">
    <name type="scientific">Colwellia sp. C1</name>
    <dbReference type="NCBI Taxonomy" id="1737566"/>
    <lineage>
        <taxon>Bacteria</taxon>
        <taxon>Pseudomonadati</taxon>
        <taxon>Pseudomonadota</taxon>
        <taxon>Gammaproteobacteria</taxon>
        <taxon>Alteromonadales</taxon>
        <taxon>Colwelliaceae</taxon>
        <taxon>Colwellia</taxon>
    </lineage>
</organism>
<evidence type="ECO:0000313" key="6">
    <source>
        <dbReference type="EMBL" id="ALK44259.1"/>
    </source>
</evidence>
<evidence type="ECO:0000256" key="4">
    <source>
        <dbReference type="ARBA" id="ARBA00022691"/>
    </source>
</evidence>
<dbReference type="PANTHER" id="PTHR43042">
    <property type="entry name" value="SAM-DEPENDENT METHYLTRANSFERASE"/>
    <property type="match status" value="1"/>
</dbReference>
<reference evidence="6" key="1">
    <citation type="submission" date="2015-08" db="EMBL/GenBank/DDBJ databases">
        <title>Partial sequence of psychrophilic Colwellia sp.</title>
        <authorList>
            <person name="Pankowski J.A."/>
            <person name="Leong J.S."/>
            <person name="Nano F.E."/>
        </authorList>
    </citation>
    <scope>NUCLEOTIDE SEQUENCE</scope>
    <source>
        <strain evidence="6">C1</strain>
    </source>
</reference>
<dbReference type="EMBL" id="KT428295">
    <property type="protein sequence ID" value="ALK44259.1"/>
    <property type="molecule type" value="Genomic_DNA"/>
</dbReference>